<sequence length="444" mass="46893">MSRQYFGTDGVRGRVGEAPMTPEFALKLGWAAGRVLGKGFGGHVIVGKDTRRSGYMFESALEAGFAAAGVTTDLLGPLPTPGVAYLTRALRASAGVVISASHNPHHDNGVKFFGPDGHKLSDEIELEIERLLDAPLECVAPEQLGRAKRIEDAAGRYIEFCKGTFGDRNLNGLKLVVDCANGAAYRVAPAVFEELGAEVIVIGDRPNGLNINAGCGSTHLDALKSAVQRSRAALGIALDGDADRCLMIDGDGNEVDGDQILYAIAQWKHARGKLQGPVVGTQMSNLGLERALQALGIEFLRAKVGDRYVMELLQRSGGMLGGEGSGHTICLDKTTTGDGLVTALQVLTAMRTQKKSLADLVSGVRKCPQVLINVPVKGRASDILDRAALQDAERSAVSRLGARGRVLLRASGTEPLIRVMVEADDHALTRDVAQSLATVVAAQA</sequence>
<evidence type="ECO:0000313" key="14">
    <source>
        <dbReference type="Proteomes" id="UP000653472"/>
    </source>
</evidence>
<keyword evidence="5 6" id="KW-0413">Isomerase</keyword>
<evidence type="ECO:0000256" key="6">
    <source>
        <dbReference type="HAMAP-Rule" id="MF_01554"/>
    </source>
</evidence>
<dbReference type="GO" id="GO:0006048">
    <property type="term" value="P:UDP-N-acetylglucosamine biosynthetic process"/>
    <property type="evidence" value="ECO:0007669"/>
    <property type="project" value="TreeGrafter"/>
</dbReference>
<evidence type="ECO:0000259" key="11">
    <source>
        <dbReference type="Pfam" id="PF02879"/>
    </source>
</evidence>
<keyword evidence="2 6" id="KW-0597">Phosphoprotein</keyword>
<dbReference type="Gene3D" id="3.30.310.50">
    <property type="entry name" value="Alpha-D-phosphohexomutase, C-terminal domain"/>
    <property type="match status" value="1"/>
</dbReference>
<comment type="cofactor">
    <cofactor evidence="6">
        <name>Mg(2+)</name>
        <dbReference type="ChEBI" id="CHEBI:18420"/>
    </cofactor>
    <text evidence="6">Binds 1 Mg(2+) ion per subunit.</text>
</comment>
<dbReference type="PROSITE" id="PS00710">
    <property type="entry name" value="PGM_PMM"/>
    <property type="match status" value="1"/>
</dbReference>
<dbReference type="EC" id="5.4.2.10" evidence="6 8"/>
<comment type="catalytic activity">
    <reaction evidence="6 8">
        <text>alpha-D-glucosamine 1-phosphate = D-glucosamine 6-phosphate</text>
        <dbReference type="Rhea" id="RHEA:23424"/>
        <dbReference type="ChEBI" id="CHEBI:58516"/>
        <dbReference type="ChEBI" id="CHEBI:58725"/>
        <dbReference type="EC" id="5.4.2.10"/>
    </reaction>
</comment>
<dbReference type="NCBIfam" id="NF008139">
    <property type="entry name" value="PRK10887.1"/>
    <property type="match status" value="1"/>
</dbReference>
<dbReference type="GO" id="GO:0004615">
    <property type="term" value="F:phosphomannomutase activity"/>
    <property type="evidence" value="ECO:0007669"/>
    <property type="project" value="TreeGrafter"/>
</dbReference>
<dbReference type="Gene3D" id="3.40.120.10">
    <property type="entry name" value="Alpha-D-Glucose-1,6-Bisphosphate, subunit A, domain 3"/>
    <property type="match status" value="3"/>
</dbReference>
<feature type="modified residue" description="Phosphoserine" evidence="6">
    <location>
        <position position="101"/>
    </location>
</feature>
<feature type="binding site" description="via phosphate group" evidence="6">
    <location>
        <position position="101"/>
    </location>
    <ligand>
        <name>Mg(2+)</name>
        <dbReference type="ChEBI" id="CHEBI:18420"/>
    </ligand>
</feature>
<comment type="caution">
    <text evidence="13">The sequence shown here is derived from an EMBL/GenBank/DDBJ whole genome shotgun (WGS) entry which is preliminary data.</text>
</comment>
<feature type="domain" description="Alpha-D-phosphohexomutase C-terminal" evidence="9">
    <location>
        <begin position="371"/>
        <end position="437"/>
    </location>
</feature>
<protein>
    <recommendedName>
        <fullName evidence="6 8">Phosphoglucosamine mutase</fullName>
        <ecNumber evidence="6 8">5.4.2.10</ecNumber>
    </recommendedName>
</protein>
<dbReference type="InterPro" id="IPR036900">
    <property type="entry name" value="A-D-PHexomutase_C_sf"/>
</dbReference>
<dbReference type="Pfam" id="PF02880">
    <property type="entry name" value="PGM_PMM_III"/>
    <property type="match status" value="1"/>
</dbReference>
<dbReference type="HAMAP" id="MF_01554_B">
    <property type="entry name" value="GlmM_B"/>
    <property type="match status" value="1"/>
</dbReference>
<keyword evidence="4 6" id="KW-0460">Magnesium</keyword>
<evidence type="ECO:0000256" key="8">
    <source>
        <dbReference type="RuleBase" id="RU004327"/>
    </source>
</evidence>
<dbReference type="GO" id="GO:0005829">
    <property type="term" value="C:cytosol"/>
    <property type="evidence" value="ECO:0007669"/>
    <property type="project" value="TreeGrafter"/>
</dbReference>
<dbReference type="PANTHER" id="PTHR42946">
    <property type="entry name" value="PHOSPHOHEXOSE MUTASE"/>
    <property type="match status" value="1"/>
</dbReference>
<dbReference type="InterPro" id="IPR005843">
    <property type="entry name" value="A-D-PHexomutase_C"/>
</dbReference>
<dbReference type="GO" id="GO:0000287">
    <property type="term" value="F:magnesium ion binding"/>
    <property type="evidence" value="ECO:0007669"/>
    <property type="project" value="UniProtKB-UniRule"/>
</dbReference>
<dbReference type="Pfam" id="PF02878">
    <property type="entry name" value="PGM_PMM_I"/>
    <property type="match status" value="1"/>
</dbReference>
<comment type="function">
    <text evidence="6 8">Catalyzes the conversion of glucosamine-6-phosphate to glucosamine-1-phosphate.</text>
</comment>
<feature type="domain" description="Alpha-D-phosphohexomutase alpha/beta/alpha" evidence="12">
    <location>
        <begin position="256"/>
        <end position="362"/>
    </location>
</feature>
<dbReference type="PRINTS" id="PR00509">
    <property type="entry name" value="PGMPMM"/>
</dbReference>
<dbReference type="InterPro" id="IPR016066">
    <property type="entry name" value="A-D-PHexomutase_CS"/>
</dbReference>
<dbReference type="InterPro" id="IPR050060">
    <property type="entry name" value="Phosphoglucosamine_mutase"/>
</dbReference>
<dbReference type="CDD" id="cd05802">
    <property type="entry name" value="GlmM"/>
    <property type="match status" value="1"/>
</dbReference>
<accession>A0A969WBZ3</accession>
<feature type="binding site" evidence="6">
    <location>
        <position position="241"/>
    </location>
    <ligand>
        <name>Mg(2+)</name>
        <dbReference type="ChEBI" id="CHEBI:18420"/>
    </ligand>
</feature>
<comment type="PTM">
    <text evidence="6">Activated by phosphorylation.</text>
</comment>
<dbReference type="RefSeq" id="WP_168147875.1">
    <property type="nucleotide sequence ID" value="NZ_JAAVXB010000004.1"/>
</dbReference>
<gene>
    <name evidence="6 13" type="primary">glmM</name>
    <name evidence="13" type="ORF">G7Y82_09920</name>
</gene>
<evidence type="ECO:0000256" key="5">
    <source>
        <dbReference type="ARBA" id="ARBA00023235"/>
    </source>
</evidence>
<dbReference type="InterPro" id="IPR005846">
    <property type="entry name" value="A-D-PHexomutase_a/b/a-III"/>
</dbReference>
<comment type="similarity">
    <text evidence="1 6 7">Belongs to the phosphohexose mutase family.</text>
</comment>
<dbReference type="SUPFAM" id="SSF53738">
    <property type="entry name" value="Phosphoglucomutase, first 3 domains"/>
    <property type="match status" value="3"/>
</dbReference>
<evidence type="ECO:0000259" key="9">
    <source>
        <dbReference type="Pfam" id="PF00408"/>
    </source>
</evidence>
<evidence type="ECO:0000313" key="13">
    <source>
        <dbReference type="EMBL" id="NKF22636.1"/>
    </source>
</evidence>
<evidence type="ECO:0000256" key="7">
    <source>
        <dbReference type="RuleBase" id="RU004326"/>
    </source>
</evidence>
<evidence type="ECO:0000259" key="12">
    <source>
        <dbReference type="Pfam" id="PF02880"/>
    </source>
</evidence>
<feature type="active site" description="Phosphoserine intermediate" evidence="6">
    <location>
        <position position="101"/>
    </location>
</feature>
<dbReference type="FunFam" id="3.30.310.50:FF:000001">
    <property type="entry name" value="Phosphoglucosamine mutase"/>
    <property type="match status" value="1"/>
</dbReference>
<dbReference type="FunFam" id="3.40.120.10:FF:000003">
    <property type="entry name" value="Phosphoglucosamine mutase"/>
    <property type="match status" value="1"/>
</dbReference>
<dbReference type="InterPro" id="IPR005845">
    <property type="entry name" value="A-D-PHexomutase_a/b/a-II"/>
</dbReference>
<evidence type="ECO:0000259" key="10">
    <source>
        <dbReference type="Pfam" id="PF02878"/>
    </source>
</evidence>
<dbReference type="AlphaFoldDB" id="A0A969WBZ3"/>
<organism evidence="13 14">
    <name type="scientific">Solimonas marina</name>
    <dbReference type="NCBI Taxonomy" id="2714601"/>
    <lineage>
        <taxon>Bacteria</taxon>
        <taxon>Pseudomonadati</taxon>
        <taxon>Pseudomonadota</taxon>
        <taxon>Gammaproteobacteria</taxon>
        <taxon>Nevskiales</taxon>
        <taxon>Nevskiaceae</taxon>
        <taxon>Solimonas</taxon>
    </lineage>
</organism>
<dbReference type="Proteomes" id="UP000653472">
    <property type="component" value="Unassembled WGS sequence"/>
</dbReference>
<feature type="binding site" evidence="6">
    <location>
        <position position="243"/>
    </location>
    <ligand>
        <name>Mg(2+)</name>
        <dbReference type="ChEBI" id="CHEBI:18420"/>
    </ligand>
</feature>
<dbReference type="PANTHER" id="PTHR42946:SF1">
    <property type="entry name" value="PHOSPHOGLUCOMUTASE (ALPHA-D-GLUCOSE-1,6-BISPHOSPHATE-DEPENDENT)"/>
    <property type="match status" value="1"/>
</dbReference>
<dbReference type="InterPro" id="IPR016055">
    <property type="entry name" value="A-D-PHexomutase_a/b/a-I/II/III"/>
</dbReference>
<keyword evidence="14" id="KW-1185">Reference proteome</keyword>
<name>A0A969WBZ3_9GAMM</name>
<evidence type="ECO:0000256" key="3">
    <source>
        <dbReference type="ARBA" id="ARBA00022723"/>
    </source>
</evidence>
<feature type="domain" description="Alpha-D-phosphohexomutase alpha/beta/alpha" evidence="11">
    <location>
        <begin position="156"/>
        <end position="252"/>
    </location>
</feature>
<dbReference type="InterPro" id="IPR005844">
    <property type="entry name" value="A-D-PHexomutase_a/b/a-I"/>
</dbReference>
<evidence type="ECO:0000256" key="4">
    <source>
        <dbReference type="ARBA" id="ARBA00022842"/>
    </source>
</evidence>
<dbReference type="Pfam" id="PF02879">
    <property type="entry name" value="PGM_PMM_II"/>
    <property type="match status" value="1"/>
</dbReference>
<dbReference type="SUPFAM" id="SSF55957">
    <property type="entry name" value="Phosphoglucomutase, C-terminal domain"/>
    <property type="match status" value="1"/>
</dbReference>
<dbReference type="GO" id="GO:0009252">
    <property type="term" value="P:peptidoglycan biosynthetic process"/>
    <property type="evidence" value="ECO:0007669"/>
    <property type="project" value="UniProtKB-ARBA"/>
</dbReference>
<proteinExistence type="inferred from homology"/>
<dbReference type="InterPro" id="IPR006352">
    <property type="entry name" value="GlmM_bact"/>
</dbReference>
<dbReference type="GO" id="GO:0008966">
    <property type="term" value="F:phosphoglucosamine mutase activity"/>
    <property type="evidence" value="ECO:0007669"/>
    <property type="project" value="UniProtKB-UniRule"/>
</dbReference>
<feature type="domain" description="Alpha-D-phosphohexomutase alpha/beta/alpha" evidence="10">
    <location>
        <begin position="3"/>
        <end position="133"/>
    </location>
</feature>
<reference evidence="13" key="1">
    <citation type="submission" date="2020-03" db="EMBL/GenBank/DDBJ databases">
        <title>Solimonas marina sp. nov., isolated from deep seawater of the Pacific Ocean.</title>
        <authorList>
            <person name="Liu X."/>
            <person name="Lai Q."/>
            <person name="Sun F."/>
            <person name="Gai Y."/>
            <person name="Li G."/>
            <person name="Shao Z."/>
        </authorList>
    </citation>
    <scope>NUCLEOTIDE SEQUENCE</scope>
    <source>
        <strain evidence="13">C16B3</strain>
    </source>
</reference>
<dbReference type="NCBIfam" id="TIGR01455">
    <property type="entry name" value="glmM"/>
    <property type="match status" value="1"/>
</dbReference>
<dbReference type="InterPro" id="IPR005841">
    <property type="entry name" value="Alpha-D-phosphohexomutase_SF"/>
</dbReference>
<feature type="binding site" evidence="6">
    <location>
        <position position="239"/>
    </location>
    <ligand>
        <name>Mg(2+)</name>
        <dbReference type="ChEBI" id="CHEBI:18420"/>
    </ligand>
</feature>
<keyword evidence="3 6" id="KW-0479">Metal-binding</keyword>
<dbReference type="Pfam" id="PF00408">
    <property type="entry name" value="PGM_PMM_IV"/>
    <property type="match status" value="1"/>
</dbReference>
<dbReference type="GO" id="GO:0005975">
    <property type="term" value="P:carbohydrate metabolic process"/>
    <property type="evidence" value="ECO:0007669"/>
    <property type="project" value="InterPro"/>
</dbReference>
<dbReference type="EMBL" id="JAAVXB010000004">
    <property type="protein sequence ID" value="NKF22636.1"/>
    <property type="molecule type" value="Genomic_DNA"/>
</dbReference>
<evidence type="ECO:0000256" key="1">
    <source>
        <dbReference type="ARBA" id="ARBA00010231"/>
    </source>
</evidence>
<evidence type="ECO:0000256" key="2">
    <source>
        <dbReference type="ARBA" id="ARBA00022553"/>
    </source>
</evidence>
<dbReference type="FunFam" id="3.40.120.10:FF:000001">
    <property type="entry name" value="Phosphoglucosamine mutase"/>
    <property type="match status" value="1"/>
</dbReference>